<dbReference type="InterPro" id="IPR050438">
    <property type="entry name" value="LMW_PTPase"/>
</dbReference>
<name>A0A193SCQ3_KLEPN</name>
<dbReference type="InterPro" id="IPR017867">
    <property type="entry name" value="Tyr_phospatase_low_mol_wt"/>
</dbReference>
<dbReference type="EMBL" id="LT174547">
    <property type="protein sequence ID" value="CZQ24290.1"/>
    <property type="molecule type" value="Genomic_DNA"/>
</dbReference>
<keyword evidence="3 8" id="KW-0378">Hydrolase</keyword>
<comment type="catalytic activity">
    <reaction evidence="5">
        <text>O-phospho-L-tyrosyl-[protein] + H2O = L-tyrosyl-[protein] + phosphate</text>
        <dbReference type="Rhea" id="RHEA:10684"/>
        <dbReference type="Rhea" id="RHEA-COMP:10136"/>
        <dbReference type="Rhea" id="RHEA-COMP:20101"/>
        <dbReference type="ChEBI" id="CHEBI:15377"/>
        <dbReference type="ChEBI" id="CHEBI:43474"/>
        <dbReference type="ChEBI" id="CHEBI:46858"/>
        <dbReference type="ChEBI" id="CHEBI:61978"/>
        <dbReference type="EC" id="3.1.3.48"/>
    </reaction>
</comment>
<dbReference type="SMART" id="SM00226">
    <property type="entry name" value="LMWPc"/>
    <property type="match status" value="1"/>
</dbReference>
<accession>A0A193SCQ3</accession>
<comment type="similarity">
    <text evidence="1">Belongs to the low molecular weight phosphotyrosine protein phosphatase family.</text>
</comment>
<dbReference type="PANTHER" id="PTHR11717:SF31">
    <property type="entry name" value="LOW MOLECULAR WEIGHT PROTEIN-TYROSINE-PHOSPHATASE ETP-RELATED"/>
    <property type="match status" value="1"/>
</dbReference>
<dbReference type="GO" id="GO:0004725">
    <property type="term" value="F:protein tyrosine phosphatase activity"/>
    <property type="evidence" value="ECO:0007669"/>
    <property type="project" value="UniProtKB-EC"/>
</dbReference>
<dbReference type="EC" id="3.1.3.48" evidence="2"/>
<sequence>MVGYPADDSASHVANIYDISLQGHKAQQFTSNLARQYELILVMEKKHIEDVSRIAPEARGKTMLLGQWLNKSIPDPYRKSDEVFNLVFKLIDEACQSWAKKLN</sequence>
<gene>
    <name evidence="8" type="primary">wzb</name>
</gene>
<evidence type="ECO:0000256" key="4">
    <source>
        <dbReference type="ARBA" id="ARBA00022912"/>
    </source>
</evidence>
<keyword evidence="4" id="KW-0904">Protein phosphatase</keyword>
<evidence type="ECO:0000256" key="5">
    <source>
        <dbReference type="ARBA" id="ARBA00051722"/>
    </source>
</evidence>
<organism evidence="8">
    <name type="scientific">Klebsiella pneumoniae</name>
    <dbReference type="NCBI Taxonomy" id="573"/>
    <lineage>
        <taxon>Bacteria</taxon>
        <taxon>Pseudomonadati</taxon>
        <taxon>Pseudomonadota</taxon>
        <taxon>Gammaproteobacteria</taxon>
        <taxon>Enterobacterales</taxon>
        <taxon>Enterobacteriaceae</taxon>
        <taxon>Klebsiella/Raoultella group</taxon>
        <taxon>Klebsiella</taxon>
        <taxon>Klebsiella pneumoniae complex</taxon>
    </lineage>
</organism>
<feature type="active site" description="Proton donor" evidence="6">
    <location>
        <position position="75"/>
    </location>
</feature>
<dbReference type="Gene3D" id="3.40.50.2300">
    <property type="match status" value="1"/>
</dbReference>
<dbReference type="InterPro" id="IPR036196">
    <property type="entry name" value="Ptyr_pPase_sf"/>
</dbReference>
<evidence type="ECO:0000256" key="2">
    <source>
        <dbReference type="ARBA" id="ARBA00013064"/>
    </source>
</evidence>
<evidence type="ECO:0000259" key="7">
    <source>
        <dbReference type="SMART" id="SM00226"/>
    </source>
</evidence>
<dbReference type="Pfam" id="PF01451">
    <property type="entry name" value="LMWPc"/>
    <property type="match status" value="1"/>
</dbReference>
<dbReference type="AlphaFoldDB" id="A0A193SCQ3"/>
<evidence type="ECO:0000313" key="8">
    <source>
        <dbReference type="EMBL" id="CZQ24290.1"/>
    </source>
</evidence>
<feature type="domain" description="Phosphotyrosine protein phosphatase I" evidence="7">
    <location>
        <begin position="1"/>
        <end position="101"/>
    </location>
</feature>
<dbReference type="InterPro" id="IPR023485">
    <property type="entry name" value="Ptyr_pPase"/>
</dbReference>
<proteinExistence type="inferred from homology"/>
<reference evidence="8" key="1">
    <citation type="submission" date="2016-02" db="EMBL/GenBank/DDBJ databases">
        <authorList>
            <person name="Wen L."/>
            <person name="He K."/>
            <person name="Yang H."/>
        </authorList>
    </citation>
    <scope>NUCLEOTIDE SEQUENCE</scope>
    <source>
        <strain evidence="8">281</strain>
    </source>
</reference>
<evidence type="ECO:0000256" key="1">
    <source>
        <dbReference type="ARBA" id="ARBA00011063"/>
    </source>
</evidence>
<evidence type="ECO:0000256" key="6">
    <source>
        <dbReference type="PIRSR" id="PIRSR617867-1"/>
    </source>
</evidence>
<protein>
    <recommendedName>
        <fullName evidence="2">protein-tyrosine-phosphatase</fullName>
        <ecNumber evidence="2">3.1.3.48</ecNumber>
    </recommendedName>
</protein>
<dbReference type="PRINTS" id="PR00719">
    <property type="entry name" value="LMWPTPASE"/>
</dbReference>
<evidence type="ECO:0000256" key="3">
    <source>
        <dbReference type="ARBA" id="ARBA00022801"/>
    </source>
</evidence>
<dbReference type="SUPFAM" id="SSF52788">
    <property type="entry name" value="Phosphotyrosine protein phosphatases I"/>
    <property type="match status" value="1"/>
</dbReference>
<reference evidence="8" key="2">
    <citation type="submission" date="2016-06" db="EMBL/GenBank/DDBJ databases">
        <title>Towards a vaccine: An investigation of Klebsiella pneumoniae surface antigens.</title>
        <authorList>
            <person name="Follador R."/>
            <person name="Heinz E."/>
            <person name="Wyres K.L."/>
            <person name="Ellington M.J."/>
            <person name="Kowarik M."/>
            <person name="Holt K.E."/>
            <person name="Thomson N.R."/>
        </authorList>
    </citation>
    <scope>NUCLEOTIDE SEQUENCE</scope>
    <source>
        <strain evidence="8">281</strain>
    </source>
</reference>
<dbReference type="PANTHER" id="PTHR11717">
    <property type="entry name" value="LOW MOLECULAR WEIGHT PROTEIN TYROSINE PHOSPHATASE"/>
    <property type="match status" value="1"/>
</dbReference>